<dbReference type="InParanoid" id="A0A0V0QPG4"/>
<evidence type="ECO:0000256" key="3">
    <source>
        <dbReference type="ARBA" id="ARBA00022448"/>
    </source>
</evidence>
<dbReference type="InterPro" id="IPR002327">
    <property type="entry name" value="Cyt_c_1A/1B"/>
</dbReference>
<evidence type="ECO:0000313" key="10">
    <source>
        <dbReference type="EMBL" id="KRX04061.1"/>
    </source>
</evidence>
<dbReference type="Pfam" id="PF00034">
    <property type="entry name" value="Cytochrom_C"/>
    <property type="match status" value="1"/>
</dbReference>
<keyword evidence="3" id="KW-0813">Transport</keyword>
<feature type="compositionally biased region" description="Basic and acidic residues" evidence="8">
    <location>
        <begin position="134"/>
        <end position="145"/>
    </location>
</feature>
<dbReference type="OMA" id="RNCNEIW"/>
<evidence type="ECO:0000256" key="7">
    <source>
        <dbReference type="ARBA" id="ARBA00023004"/>
    </source>
</evidence>
<protein>
    <submittedName>
        <fullName evidence="10">Cytochrome c-like domain</fullName>
    </submittedName>
</protein>
<dbReference type="AlphaFoldDB" id="A0A0V0QPG4"/>
<dbReference type="Gene3D" id="1.10.760.10">
    <property type="entry name" value="Cytochrome c-like domain"/>
    <property type="match status" value="1"/>
</dbReference>
<dbReference type="SUPFAM" id="SSF46626">
    <property type="entry name" value="Cytochrome c"/>
    <property type="match status" value="1"/>
</dbReference>
<dbReference type="GO" id="GO:0046872">
    <property type="term" value="F:metal ion binding"/>
    <property type="evidence" value="ECO:0007669"/>
    <property type="project" value="UniProtKB-KW"/>
</dbReference>
<dbReference type="OrthoDB" id="6408568at2759"/>
<evidence type="ECO:0000256" key="6">
    <source>
        <dbReference type="ARBA" id="ARBA00022982"/>
    </source>
</evidence>
<comment type="subcellular location">
    <subcellularLocation>
        <location evidence="1">Mitochondrion intermembrane space</location>
    </subcellularLocation>
</comment>
<accession>A0A0V0QPG4</accession>
<evidence type="ECO:0000256" key="1">
    <source>
        <dbReference type="ARBA" id="ARBA00004569"/>
    </source>
</evidence>
<dbReference type="InterPro" id="IPR036909">
    <property type="entry name" value="Cyt_c-like_dom_sf"/>
</dbReference>
<keyword evidence="11" id="KW-1185">Reference proteome</keyword>
<dbReference type="GO" id="GO:0020037">
    <property type="term" value="F:heme binding"/>
    <property type="evidence" value="ECO:0007669"/>
    <property type="project" value="InterPro"/>
</dbReference>
<evidence type="ECO:0000256" key="2">
    <source>
        <dbReference type="ARBA" id="ARBA00006488"/>
    </source>
</evidence>
<evidence type="ECO:0000256" key="8">
    <source>
        <dbReference type="SAM" id="MobiDB-lite"/>
    </source>
</evidence>
<keyword evidence="5" id="KW-0479">Metal-binding</keyword>
<dbReference type="EMBL" id="LDAU01000122">
    <property type="protein sequence ID" value="KRX04061.1"/>
    <property type="molecule type" value="Genomic_DNA"/>
</dbReference>
<organism evidence="10 11">
    <name type="scientific">Pseudocohnilembus persalinus</name>
    <name type="common">Ciliate</name>
    <dbReference type="NCBI Taxonomy" id="266149"/>
    <lineage>
        <taxon>Eukaryota</taxon>
        <taxon>Sar</taxon>
        <taxon>Alveolata</taxon>
        <taxon>Ciliophora</taxon>
        <taxon>Intramacronucleata</taxon>
        <taxon>Oligohymenophorea</taxon>
        <taxon>Scuticociliatia</taxon>
        <taxon>Philasterida</taxon>
        <taxon>Pseudocohnilembidae</taxon>
        <taxon>Pseudocohnilembus</taxon>
    </lineage>
</organism>
<comment type="similarity">
    <text evidence="2">Belongs to the cytochrome c family.</text>
</comment>
<proteinExistence type="inferred from homology"/>
<evidence type="ECO:0000256" key="4">
    <source>
        <dbReference type="ARBA" id="ARBA00022617"/>
    </source>
</evidence>
<sequence length="165" mass="19690">MINKYKDLEEEDLQKIPDGDPNRGMELFDNNCSGCHMRDPTSMNEPDGPSLRNFIGKQVAKSDKNYDYSSNMRKKTFVWDRLNLFIFLYCPVKMVPGTRMKVWGMQDQQDRADLIEYLFSQDYFLSKQILEVESQKSKQEVESRQSMRRRRKKSKDEDINFKDYL</sequence>
<name>A0A0V0QPG4_PSEPJ</name>
<dbReference type="Proteomes" id="UP000054937">
    <property type="component" value="Unassembled WGS sequence"/>
</dbReference>
<keyword evidence="4" id="KW-0349">Heme</keyword>
<dbReference type="GO" id="GO:0009055">
    <property type="term" value="F:electron transfer activity"/>
    <property type="evidence" value="ECO:0007669"/>
    <property type="project" value="InterPro"/>
</dbReference>
<keyword evidence="7" id="KW-0408">Iron</keyword>
<evidence type="ECO:0000313" key="11">
    <source>
        <dbReference type="Proteomes" id="UP000054937"/>
    </source>
</evidence>
<dbReference type="PANTHER" id="PTHR11961">
    <property type="entry name" value="CYTOCHROME C"/>
    <property type="match status" value="1"/>
</dbReference>
<dbReference type="GO" id="GO:0005758">
    <property type="term" value="C:mitochondrial intermembrane space"/>
    <property type="evidence" value="ECO:0007669"/>
    <property type="project" value="UniProtKB-SubCell"/>
</dbReference>
<gene>
    <name evidence="10" type="ORF">PPERSA_12508</name>
</gene>
<feature type="region of interest" description="Disordered" evidence="8">
    <location>
        <begin position="134"/>
        <end position="165"/>
    </location>
</feature>
<keyword evidence="6" id="KW-0249">Electron transport</keyword>
<dbReference type="InterPro" id="IPR009056">
    <property type="entry name" value="Cyt_c-like_dom"/>
</dbReference>
<evidence type="ECO:0000256" key="5">
    <source>
        <dbReference type="ARBA" id="ARBA00022723"/>
    </source>
</evidence>
<reference evidence="10 11" key="1">
    <citation type="journal article" date="2015" name="Sci. Rep.">
        <title>Genome of the facultative scuticociliatosis pathogen Pseudocohnilembus persalinus provides insight into its virulence through horizontal gene transfer.</title>
        <authorList>
            <person name="Xiong J."/>
            <person name="Wang G."/>
            <person name="Cheng J."/>
            <person name="Tian M."/>
            <person name="Pan X."/>
            <person name="Warren A."/>
            <person name="Jiang C."/>
            <person name="Yuan D."/>
            <person name="Miao W."/>
        </authorList>
    </citation>
    <scope>NUCLEOTIDE SEQUENCE [LARGE SCALE GENOMIC DNA]</scope>
    <source>
        <strain evidence="10">36N120E</strain>
    </source>
</reference>
<feature type="region of interest" description="Disordered" evidence="8">
    <location>
        <begin position="1"/>
        <end position="21"/>
    </location>
</feature>
<evidence type="ECO:0000259" key="9">
    <source>
        <dbReference type="Pfam" id="PF00034"/>
    </source>
</evidence>
<feature type="compositionally biased region" description="Basic and acidic residues" evidence="8">
    <location>
        <begin position="154"/>
        <end position="165"/>
    </location>
</feature>
<feature type="domain" description="Cytochrome c" evidence="9">
    <location>
        <begin position="23"/>
        <end position="119"/>
    </location>
</feature>
<comment type="caution">
    <text evidence="10">The sequence shown here is derived from an EMBL/GenBank/DDBJ whole genome shotgun (WGS) entry which is preliminary data.</text>
</comment>